<accession>A0A0P1ECT7</accession>
<evidence type="ECO:0000259" key="1">
    <source>
        <dbReference type="Pfam" id="PF07812"/>
    </source>
</evidence>
<dbReference type="Proteomes" id="UP000050783">
    <property type="component" value="Unassembled WGS sequence"/>
</dbReference>
<sequence length="452" mass="49697">MTVVVFVGPTLPAHEVTAQLNAAILPPVQQGDVYRAAKDQPHAIGIIDGFFEGVPSVWHKEILWAMEQGIPVFGSASMGALRAAELVDFGMIGVGGIFEDYLSGVLQDDDEVAVLHSPAELGYQPLSTPMVSIRATVKNAQAQGILPAESAAEILEYAKSRHYRHRIWQDIGQEVNKLPGVEAFLDWLPKNQVDAKADDARTMLALMADCLSQGTLPSNPVTRTEPTLVWKQLRNRIDSDVVKNNAVIDELRLDPQLYSELRDRAVLSVIAQEEATVQDQQPDRETLIRQMTGHRAKAGLSHKAHLMEWLDSNDLNLAGYEDMLADAARIDAAVAERLRQLDGPLLAELKRTGKYVELRDRAVAKSNAAVVNGPVSGADRLRMVLWYFEKSLDQDVPDNLDSYATSLGLPGRAELGELIEAEFLFCHRSACTDVPKSKVASARHEGSIDERT</sequence>
<evidence type="ECO:0000313" key="2">
    <source>
        <dbReference type="EMBL" id="CUH47489.1"/>
    </source>
</evidence>
<organism evidence="2 3">
    <name type="scientific">Ruegeria atlantica</name>
    <dbReference type="NCBI Taxonomy" id="81569"/>
    <lineage>
        <taxon>Bacteria</taxon>
        <taxon>Pseudomonadati</taxon>
        <taxon>Pseudomonadota</taxon>
        <taxon>Alphaproteobacteria</taxon>
        <taxon>Rhodobacterales</taxon>
        <taxon>Roseobacteraceae</taxon>
        <taxon>Ruegeria</taxon>
    </lineage>
</organism>
<dbReference type="Pfam" id="PF07812">
    <property type="entry name" value="TfuA"/>
    <property type="match status" value="1"/>
</dbReference>
<dbReference type="RefSeq" id="WP_082637045.1">
    <property type="nucleotide sequence ID" value="NZ_CYPU01000024.1"/>
</dbReference>
<dbReference type="AlphaFoldDB" id="A0A0P1ECT7"/>
<proteinExistence type="predicted"/>
<dbReference type="InterPro" id="IPR012924">
    <property type="entry name" value="TfuA_core"/>
</dbReference>
<protein>
    <recommendedName>
        <fullName evidence="1">TfuA-like core domain-containing protein</fullName>
    </recommendedName>
</protein>
<dbReference type="STRING" id="81569.RUM4293_03567"/>
<evidence type="ECO:0000313" key="3">
    <source>
        <dbReference type="Proteomes" id="UP000050783"/>
    </source>
</evidence>
<dbReference type="OrthoDB" id="118811at2"/>
<reference evidence="2 3" key="1">
    <citation type="submission" date="2015-09" db="EMBL/GenBank/DDBJ databases">
        <authorList>
            <consortium name="Swine Surveillance"/>
        </authorList>
    </citation>
    <scope>NUCLEOTIDE SEQUENCE [LARGE SCALE GENOMIC DNA]</scope>
    <source>
        <strain evidence="2 3">CECT 4292</strain>
    </source>
</reference>
<feature type="domain" description="TfuA-like core" evidence="1">
    <location>
        <begin position="48"/>
        <end position="166"/>
    </location>
</feature>
<dbReference type="EMBL" id="CYPU01000024">
    <property type="protein sequence ID" value="CUH47489.1"/>
    <property type="molecule type" value="Genomic_DNA"/>
</dbReference>
<dbReference type="GeneID" id="55492899"/>
<name>A0A0P1ECT7_9RHOB</name>
<gene>
    <name evidence="2" type="ORF">RUA4292_01660</name>
</gene>